<evidence type="ECO:0000313" key="3">
    <source>
        <dbReference type="Proteomes" id="UP000076154"/>
    </source>
</evidence>
<accession>A0A369JEH4</accession>
<sequence>MNRPVTAPVNLPVGPEPGWELDNNEDDGALKSIPERFSDTLPRPGHPLIQTGRTSDTKTMKKATKSIIPSFTAATHSDRSTQTLALVGFVQYLARRVIANQWPVVAYLVPPCTLPLHTGQKGEIPSQETES</sequence>
<proteinExistence type="predicted"/>
<feature type="region of interest" description="Disordered" evidence="1">
    <location>
        <begin position="1"/>
        <end position="60"/>
    </location>
</feature>
<comment type="caution">
    <text evidence="2">The sequence shown here is derived from an EMBL/GenBank/DDBJ whole genome shotgun (WGS) entry which is preliminary data.</text>
</comment>
<dbReference type="AlphaFoldDB" id="A0A369JEH4"/>
<evidence type="ECO:0000256" key="1">
    <source>
        <dbReference type="SAM" id="MobiDB-lite"/>
    </source>
</evidence>
<dbReference type="InParanoid" id="A0A369JEH4"/>
<keyword evidence="3" id="KW-1185">Reference proteome</keyword>
<dbReference type="EMBL" id="LUEZ02000106">
    <property type="protein sequence ID" value="RDB18103.1"/>
    <property type="molecule type" value="Genomic_DNA"/>
</dbReference>
<gene>
    <name evidence="2" type="ORF">Hypma_000657</name>
</gene>
<name>A0A369JEH4_HYPMA</name>
<dbReference type="Proteomes" id="UP000076154">
    <property type="component" value="Unassembled WGS sequence"/>
</dbReference>
<protein>
    <submittedName>
        <fullName evidence="2">Uncharacterized protein</fullName>
    </submittedName>
</protein>
<organism evidence="2 3">
    <name type="scientific">Hypsizygus marmoreus</name>
    <name type="common">White beech mushroom</name>
    <name type="synonym">Agaricus marmoreus</name>
    <dbReference type="NCBI Taxonomy" id="39966"/>
    <lineage>
        <taxon>Eukaryota</taxon>
        <taxon>Fungi</taxon>
        <taxon>Dikarya</taxon>
        <taxon>Basidiomycota</taxon>
        <taxon>Agaricomycotina</taxon>
        <taxon>Agaricomycetes</taxon>
        <taxon>Agaricomycetidae</taxon>
        <taxon>Agaricales</taxon>
        <taxon>Tricholomatineae</taxon>
        <taxon>Lyophyllaceae</taxon>
        <taxon>Hypsizygus</taxon>
    </lineage>
</organism>
<evidence type="ECO:0000313" key="2">
    <source>
        <dbReference type="EMBL" id="RDB18103.1"/>
    </source>
</evidence>
<reference evidence="2" key="1">
    <citation type="submission" date="2018-04" db="EMBL/GenBank/DDBJ databases">
        <title>Whole genome sequencing of Hypsizygus marmoreus.</title>
        <authorList>
            <person name="Choi I.-G."/>
            <person name="Min B."/>
            <person name="Kim J.-G."/>
            <person name="Kim S."/>
            <person name="Oh Y.-L."/>
            <person name="Kong W.-S."/>
            <person name="Park H."/>
            <person name="Jeong J."/>
            <person name="Song E.-S."/>
        </authorList>
    </citation>
    <scope>NUCLEOTIDE SEQUENCE [LARGE SCALE GENOMIC DNA]</scope>
    <source>
        <strain evidence="2">51987-8</strain>
    </source>
</reference>